<feature type="domain" description="SRS" evidence="2">
    <location>
        <begin position="217"/>
        <end position="340"/>
    </location>
</feature>
<reference evidence="3 4" key="1">
    <citation type="submission" date="2017-09" db="EMBL/GenBank/DDBJ databases">
        <title>Genome sequencing of Besnoitia besnoiti strain Bb-Ger1.</title>
        <authorList>
            <person name="Schares G."/>
            <person name="Venepally P."/>
            <person name="Lorenzi H.A."/>
        </authorList>
    </citation>
    <scope>NUCLEOTIDE SEQUENCE [LARGE SCALE GENOMIC DNA]</scope>
    <source>
        <strain evidence="3 4">Bb-Ger1</strain>
    </source>
</reference>
<dbReference type="RefSeq" id="XP_029220946.1">
    <property type="nucleotide sequence ID" value="XM_029361981.1"/>
</dbReference>
<evidence type="ECO:0000256" key="1">
    <source>
        <dbReference type="SAM" id="MobiDB-lite"/>
    </source>
</evidence>
<feature type="compositionally biased region" description="Polar residues" evidence="1">
    <location>
        <begin position="213"/>
        <end position="228"/>
    </location>
</feature>
<dbReference type="Gene3D" id="2.60.40.1320">
    <property type="entry name" value="SRS domain"/>
    <property type="match status" value="2"/>
</dbReference>
<organism evidence="3 4">
    <name type="scientific">Besnoitia besnoiti</name>
    <name type="common">Apicomplexan protozoan</name>
    <dbReference type="NCBI Taxonomy" id="94643"/>
    <lineage>
        <taxon>Eukaryota</taxon>
        <taxon>Sar</taxon>
        <taxon>Alveolata</taxon>
        <taxon>Apicomplexa</taxon>
        <taxon>Conoidasida</taxon>
        <taxon>Coccidia</taxon>
        <taxon>Eucoccidiorida</taxon>
        <taxon>Eimeriorina</taxon>
        <taxon>Sarcocystidae</taxon>
        <taxon>Besnoitia</taxon>
    </lineage>
</organism>
<sequence>MDVHKRVAKAFRVTVAILVALGILGRCPCFAHNEGHPEAEGSQVVHDCDPEVSPQEQPKVVTLPPSVESLKFKCGKKQEAKLTPSEPNTFFLTKQCHSPPVSLNEVCGGATLSPSEGQKPTIYTLNVNSQGRTKRSLFFKCLAAASEDELAAVAQDPSLSEPIPSKQPQSCILQVDVETEDAPQPETEHGPNDTTTGDHSEQGGGSAEKPDSSAIQTCNPNDNDGSQIELTLPPQEPSVMFSCGKEHGGALQPEVLAQSFCVDAACDTQQALSVMSEGVKLHEDVVGQESIYTLTVGPKPTVDHDIFFLCTLPKTSEKPASLRDPGVTGNVKKCTVKITVQGAETSTAAIVLRAVDVLLIIGAGVASRI</sequence>
<dbReference type="SUPFAM" id="SSF74877">
    <property type="entry name" value="Major surface antigen p30, SAG1"/>
    <property type="match status" value="1"/>
</dbReference>
<feature type="compositionally biased region" description="Basic and acidic residues" evidence="1">
    <location>
        <begin position="186"/>
        <end position="201"/>
    </location>
</feature>
<name>A0A2A9MME7_BESBE</name>
<dbReference type="GO" id="GO:0016020">
    <property type="term" value="C:membrane"/>
    <property type="evidence" value="ECO:0007669"/>
    <property type="project" value="InterPro"/>
</dbReference>
<evidence type="ECO:0000259" key="2">
    <source>
        <dbReference type="Pfam" id="PF04092"/>
    </source>
</evidence>
<dbReference type="GeneID" id="40308376"/>
<accession>A0A2A9MME7</accession>
<gene>
    <name evidence="3" type="ORF">BESB_033950</name>
</gene>
<evidence type="ECO:0000313" key="3">
    <source>
        <dbReference type="EMBL" id="PFH36937.1"/>
    </source>
</evidence>
<dbReference type="KEGG" id="bbes:BESB_033950"/>
<proteinExistence type="predicted"/>
<dbReference type="EMBL" id="NWUJ01000002">
    <property type="protein sequence ID" value="PFH36937.1"/>
    <property type="molecule type" value="Genomic_DNA"/>
</dbReference>
<keyword evidence="4" id="KW-1185">Reference proteome</keyword>
<dbReference type="InterPro" id="IPR007226">
    <property type="entry name" value="SRS_dom"/>
</dbReference>
<protein>
    <recommendedName>
        <fullName evidence="2">SRS domain-containing protein</fullName>
    </recommendedName>
</protein>
<dbReference type="Pfam" id="PF04092">
    <property type="entry name" value="SAG"/>
    <property type="match status" value="2"/>
</dbReference>
<dbReference type="AlphaFoldDB" id="A0A2A9MME7"/>
<dbReference type="Proteomes" id="UP000224006">
    <property type="component" value="Chromosome II"/>
</dbReference>
<dbReference type="InterPro" id="IPR036755">
    <property type="entry name" value="SRS_dom_sf"/>
</dbReference>
<feature type="domain" description="SRS" evidence="2">
    <location>
        <begin position="55"/>
        <end position="177"/>
    </location>
</feature>
<comment type="caution">
    <text evidence="3">The sequence shown here is derived from an EMBL/GenBank/DDBJ whole genome shotgun (WGS) entry which is preliminary data.</text>
</comment>
<evidence type="ECO:0000313" key="4">
    <source>
        <dbReference type="Proteomes" id="UP000224006"/>
    </source>
</evidence>
<feature type="region of interest" description="Disordered" evidence="1">
    <location>
        <begin position="179"/>
        <end position="228"/>
    </location>
</feature>
<dbReference type="VEuPathDB" id="ToxoDB:BESB_033950"/>